<dbReference type="HOGENOM" id="CLU_2293835_0_0_1"/>
<protein>
    <submittedName>
        <fullName evidence="2">Uncharacterized protein</fullName>
    </submittedName>
</protein>
<dbReference type="GeneID" id="9534991"/>
<evidence type="ECO:0000313" key="3">
    <source>
        <dbReference type="Proteomes" id="UP000008698"/>
    </source>
</evidence>
<proteinExistence type="predicted"/>
<dbReference type="Proteomes" id="UP000008698">
    <property type="component" value="Unassembled WGS sequence"/>
</dbReference>
<feature type="region of interest" description="Disordered" evidence="1">
    <location>
        <begin position="36"/>
        <end position="64"/>
    </location>
</feature>
<evidence type="ECO:0000256" key="1">
    <source>
        <dbReference type="SAM" id="MobiDB-lite"/>
    </source>
</evidence>
<name>C9SMX5_VERA1</name>
<dbReference type="KEGG" id="val:VDBG_06249"/>
<dbReference type="EMBL" id="DS985220">
    <property type="protein sequence ID" value="EEY20140.1"/>
    <property type="molecule type" value="Genomic_DNA"/>
</dbReference>
<reference evidence="3" key="1">
    <citation type="journal article" date="2011" name="PLoS Pathog.">
        <title>Comparative genomics yields insights into niche adaptation of plant vascular wilt pathogens.</title>
        <authorList>
            <person name="Klosterman S.J."/>
            <person name="Subbarao K.V."/>
            <person name="Kang S."/>
            <person name="Veronese P."/>
            <person name="Gold S.E."/>
            <person name="Thomma B.P.H.J."/>
            <person name="Chen Z."/>
            <person name="Henrissat B."/>
            <person name="Lee Y.-H."/>
            <person name="Park J."/>
            <person name="Garcia-Pedrajas M.D."/>
            <person name="Barbara D.J."/>
            <person name="Anchieta A."/>
            <person name="de Jonge R."/>
            <person name="Santhanam P."/>
            <person name="Maruthachalam K."/>
            <person name="Atallah Z."/>
            <person name="Amyotte S.G."/>
            <person name="Paz Z."/>
            <person name="Inderbitzin P."/>
            <person name="Hayes R.J."/>
            <person name="Heiman D.I."/>
            <person name="Young S."/>
            <person name="Zeng Q."/>
            <person name="Engels R."/>
            <person name="Galagan J."/>
            <person name="Cuomo C.A."/>
            <person name="Dobinson K.F."/>
            <person name="Ma L.-J."/>
        </authorList>
    </citation>
    <scope>NUCLEOTIDE SEQUENCE [LARGE SCALE GENOMIC DNA]</scope>
    <source>
        <strain evidence="3">VaMs.102 / ATCC MYA-4576 / FGSC 10136</strain>
    </source>
</reference>
<sequence length="101" mass="10319">MVSSNPVKYDYHPDADAQAAAAAAVGHRSFSALPASPAGVAPHMTASPSDAEARSNYSEINDPYGLGAQIKSESDIGRIPQNSAPQAYSYLHAASCCAPGA</sequence>
<dbReference type="AlphaFoldDB" id="C9SMX5"/>
<organism evidence="3">
    <name type="scientific">Verticillium alfalfae (strain VaMs.102 / ATCC MYA-4576 / FGSC 10136)</name>
    <name type="common">Verticillium wilt of alfalfa</name>
    <name type="synonym">Verticillium albo-atrum</name>
    <dbReference type="NCBI Taxonomy" id="526221"/>
    <lineage>
        <taxon>Eukaryota</taxon>
        <taxon>Fungi</taxon>
        <taxon>Dikarya</taxon>
        <taxon>Ascomycota</taxon>
        <taxon>Pezizomycotina</taxon>
        <taxon>Sordariomycetes</taxon>
        <taxon>Hypocreomycetidae</taxon>
        <taxon>Glomerellales</taxon>
        <taxon>Plectosphaerellaceae</taxon>
        <taxon>Verticillium</taxon>
    </lineage>
</organism>
<dbReference type="STRING" id="526221.C9SMX5"/>
<evidence type="ECO:0000313" key="2">
    <source>
        <dbReference type="EMBL" id="EEY20140.1"/>
    </source>
</evidence>
<keyword evidence="3" id="KW-1185">Reference proteome</keyword>
<dbReference type="RefSeq" id="XP_003003807.1">
    <property type="nucleotide sequence ID" value="XM_003003761.1"/>
</dbReference>
<gene>
    <name evidence="2" type="ORF">VDBG_06249</name>
</gene>
<accession>C9SMX5</accession>